<evidence type="ECO:0000313" key="1">
    <source>
        <dbReference type="EMBL" id="KAI9508514.1"/>
    </source>
</evidence>
<evidence type="ECO:0000313" key="2">
    <source>
        <dbReference type="Proteomes" id="UP001207468"/>
    </source>
</evidence>
<protein>
    <submittedName>
        <fullName evidence="1">Uncharacterized protein</fullName>
    </submittedName>
</protein>
<sequence>MILKSLLLLMARLMRGVQVNFSICYKGGFMGGREEECRVNFNKVSVKIHEFSVLIWIVQIDDMKIIKNYTFTQKGLHPVMTDVKGILGPFRKRILNPNGNS</sequence>
<reference evidence="1" key="1">
    <citation type="submission" date="2021-03" db="EMBL/GenBank/DDBJ databases">
        <title>Evolutionary priming and transition to the ectomycorrhizal habit in an iconic lineage of mushroom-forming fungi: is preadaptation a requirement?</title>
        <authorList>
            <consortium name="DOE Joint Genome Institute"/>
            <person name="Looney B.P."/>
            <person name="Miyauchi S."/>
            <person name="Morin E."/>
            <person name="Drula E."/>
            <person name="Courty P.E."/>
            <person name="Chicoki N."/>
            <person name="Fauchery L."/>
            <person name="Kohler A."/>
            <person name="Kuo A."/>
            <person name="LaButti K."/>
            <person name="Pangilinan J."/>
            <person name="Lipzen A."/>
            <person name="Riley R."/>
            <person name="Andreopoulos W."/>
            <person name="He G."/>
            <person name="Johnson J."/>
            <person name="Barry K.W."/>
            <person name="Grigoriev I.V."/>
            <person name="Nagy L."/>
            <person name="Hibbett D."/>
            <person name="Henrissat B."/>
            <person name="Matheny P.B."/>
            <person name="Labbe J."/>
            <person name="Martin A.F."/>
        </authorList>
    </citation>
    <scope>NUCLEOTIDE SEQUENCE</scope>
    <source>
        <strain evidence="1">BPL698</strain>
    </source>
</reference>
<name>A0ACC0UBP7_9AGAM</name>
<proteinExistence type="predicted"/>
<dbReference type="Proteomes" id="UP001207468">
    <property type="component" value="Unassembled WGS sequence"/>
</dbReference>
<accession>A0ACC0UBP7</accession>
<keyword evidence="2" id="KW-1185">Reference proteome</keyword>
<gene>
    <name evidence="1" type="ORF">F5148DRAFT_891110</name>
</gene>
<organism evidence="1 2">
    <name type="scientific">Russula earlei</name>
    <dbReference type="NCBI Taxonomy" id="71964"/>
    <lineage>
        <taxon>Eukaryota</taxon>
        <taxon>Fungi</taxon>
        <taxon>Dikarya</taxon>
        <taxon>Basidiomycota</taxon>
        <taxon>Agaricomycotina</taxon>
        <taxon>Agaricomycetes</taxon>
        <taxon>Russulales</taxon>
        <taxon>Russulaceae</taxon>
        <taxon>Russula</taxon>
    </lineage>
</organism>
<comment type="caution">
    <text evidence="1">The sequence shown here is derived from an EMBL/GenBank/DDBJ whole genome shotgun (WGS) entry which is preliminary data.</text>
</comment>
<dbReference type="EMBL" id="JAGFNK010000088">
    <property type="protein sequence ID" value="KAI9508514.1"/>
    <property type="molecule type" value="Genomic_DNA"/>
</dbReference>